<dbReference type="Gene3D" id="1.20.58.760">
    <property type="entry name" value="Peptidase M41"/>
    <property type="match status" value="1"/>
</dbReference>
<organism evidence="2 3">
    <name type="scientific">'Catharanthus roseus' aster yellows phytoplasma</name>
    <dbReference type="NCBI Taxonomy" id="1193712"/>
    <lineage>
        <taxon>Bacteria</taxon>
        <taxon>Bacillati</taxon>
        <taxon>Mycoplasmatota</taxon>
        <taxon>Mollicutes</taxon>
        <taxon>Acholeplasmatales</taxon>
        <taxon>Acholeplasmataceae</taxon>
        <taxon>Candidatus Phytoplasma</taxon>
        <taxon>16SrI (Aster yellows group)</taxon>
    </lineage>
</organism>
<evidence type="ECO:0000313" key="2">
    <source>
        <dbReference type="EMBL" id="QBF23779.1"/>
    </source>
</evidence>
<name>A0A4P6M8R7_9MOLU</name>
<dbReference type="SUPFAM" id="SSF140990">
    <property type="entry name" value="FtsH protease domain-like"/>
    <property type="match status" value="1"/>
</dbReference>
<reference evidence="2 3" key="1">
    <citation type="submission" date="2019-02" db="EMBL/GenBank/DDBJ databases">
        <title>Draft Genome Sequence of Maize Bushy Stunt-like Phytoplasma group 16SrI-B (Aster yellows) in South Africa.</title>
        <authorList>
            <person name="Coetzee B."/>
            <person name="Douglas-Smit N."/>
            <person name="Maree H.J."/>
            <person name="Burger J.T."/>
            <person name="Kruger K."/>
            <person name="Pietersen G."/>
        </authorList>
    </citation>
    <scope>NUCLEOTIDE SEQUENCE [LARGE SCALE GENOMIC DNA]</scope>
    <source>
        <strain evidence="2 3">De Villa</strain>
    </source>
</reference>
<dbReference type="Pfam" id="PF01434">
    <property type="entry name" value="Peptidase_M41"/>
    <property type="match status" value="1"/>
</dbReference>
<dbReference type="AlphaFoldDB" id="A0A4P6M8R7"/>
<protein>
    <recommendedName>
        <fullName evidence="1">Peptidase M41 domain-containing protein</fullName>
    </recommendedName>
</protein>
<dbReference type="RefSeq" id="WP_130427519.1">
    <property type="nucleotide sequence ID" value="NZ_CP035949.1"/>
</dbReference>
<keyword evidence="3" id="KW-1185">Reference proteome</keyword>
<evidence type="ECO:0000259" key="1">
    <source>
        <dbReference type="Pfam" id="PF01434"/>
    </source>
</evidence>
<proteinExistence type="predicted"/>
<sequence length="217" mass="25220">MYIVIYIIKINNLKKNILLLNEKLVKAIHDGLIKPANNASLNKEQILEITQNVKIIKDTTQEIKTEDHTKKELSQKETNLLAWHTVGQAVMKHYCNIQLHEMSVKPNNNIGKCNIIIPHEDNEQIKTKENYEKDLLIYLSGRAEEIAFCATEANLSQNDLEKANKVVEEIVKNKIFHIDTDFSPNTKGNLEVQHQHIFDKYLDKAKNIFRKDKKLFF</sequence>
<dbReference type="EMBL" id="CP035949">
    <property type="protein sequence ID" value="QBF23779.1"/>
    <property type="molecule type" value="Genomic_DNA"/>
</dbReference>
<dbReference type="GO" id="GO:0006508">
    <property type="term" value="P:proteolysis"/>
    <property type="evidence" value="ECO:0007669"/>
    <property type="project" value="InterPro"/>
</dbReference>
<dbReference type="GO" id="GO:0005524">
    <property type="term" value="F:ATP binding"/>
    <property type="evidence" value="ECO:0007669"/>
    <property type="project" value="InterPro"/>
</dbReference>
<dbReference type="GO" id="GO:0004222">
    <property type="term" value="F:metalloendopeptidase activity"/>
    <property type="evidence" value="ECO:0007669"/>
    <property type="project" value="InterPro"/>
</dbReference>
<accession>A0A4P6M8R7</accession>
<dbReference type="Proteomes" id="UP000289726">
    <property type="component" value="Chromosome"/>
</dbReference>
<dbReference type="InterPro" id="IPR037219">
    <property type="entry name" value="Peptidase_M41-like"/>
</dbReference>
<evidence type="ECO:0000313" key="3">
    <source>
        <dbReference type="Proteomes" id="UP000289726"/>
    </source>
</evidence>
<gene>
    <name evidence="2" type="ORF">EXT02_00910</name>
</gene>
<dbReference type="InterPro" id="IPR000642">
    <property type="entry name" value="Peptidase_M41"/>
</dbReference>
<feature type="domain" description="Peptidase M41" evidence="1">
    <location>
        <begin position="73"/>
        <end position="172"/>
    </location>
</feature>
<dbReference type="GO" id="GO:0004176">
    <property type="term" value="F:ATP-dependent peptidase activity"/>
    <property type="evidence" value="ECO:0007669"/>
    <property type="project" value="InterPro"/>
</dbReference>